<organism evidence="1">
    <name type="scientific">Ananas comosus var. bracteatus</name>
    <name type="common">red pineapple</name>
    <dbReference type="NCBI Taxonomy" id="296719"/>
    <lineage>
        <taxon>Eukaryota</taxon>
        <taxon>Viridiplantae</taxon>
        <taxon>Streptophyta</taxon>
        <taxon>Embryophyta</taxon>
        <taxon>Tracheophyta</taxon>
        <taxon>Spermatophyta</taxon>
        <taxon>Magnoliopsida</taxon>
        <taxon>Liliopsida</taxon>
        <taxon>Poales</taxon>
        <taxon>Bromeliaceae</taxon>
        <taxon>Bromelioideae</taxon>
        <taxon>Ananas</taxon>
    </lineage>
</organism>
<sequence length="157" mass="17874">MRVLSPLEFSLRPTLKVRYEELCLIEEVKWKQRSRIQWLREGDVNTKFFHLRASCRRSANNISQLSDDTNLLSSSDSIANHLCFFYLNLIGSEQPSTSTINFSSIFDEEGCDLSSFHASFSMEEVKSAIFFLCAGQGPETGRFTFAFLPPLLVASEE</sequence>
<proteinExistence type="predicted"/>
<protein>
    <submittedName>
        <fullName evidence="1">Uncharacterized protein</fullName>
    </submittedName>
</protein>
<gene>
    <name evidence="1" type="ORF">CB5_LOCUS19179</name>
</gene>
<evidence type="ECO:0000313" key="1">
    <source>
        <dbReference type="EMBL" id="CAD1835968.1"/>
    </source>
</evidence>
<name>A0A6V7PZ41_ANACO</name>
<reference evidence="1" key="1">
    <citation type="submission" date="2020-07" db="EMBL/GenBank/DDBJ databases">
        <authorList>
            <person name="Lin J."/>
        </authorList>
    </citation>
    <scope>NUCLEOTIDE SEQUENCE</scope>
</reference>
<accession>A0A6V7PZ41</accession>
<dbReference type="EMBL" id="LR862153">
    <property type="protein sequence ID" value="CAD1835968.1"/>
    <property type="molecule type" value="Genomic_DNA"/>
</dbReference>
<dbReference type="AlphaFoldDB" id="A0A6V7PZ41"/>